<comment type="similarity">
    <text evidence="5 6">Belongs to the ZapC family.</text>
</comment>
<comment type="subunit">
    <text evidence="5">Interacts directly with FtsZ.</text>
</comment>
<evidence type="ECO:0000256" key="4">
    <source>
        <dbReference type="ARBA" id="ARBA00023306"/>
    </source>
</evidence>
<reference evidence="9 10" key="1">
    <citation type="submission" date="2019-11" db="EMBL/GenBank/DDBJ databases">
        <title>Using colonization assays and comparative genomics to discover symbiosis behaviors and factors in Vibrio fischeri.</title>
        <authorList>
            <person name="Bongrand C."/>
            <person name="Moriano-Gutierrez S."/>
            <person name="Arevalo P."/>
            <person name="Mcfall-Ngai M."/>
            <person name="Visick K."/>
            <person name="Polz M.F."/>
            <person name="Ruby E.G."/>
        </authorList>
    </citation>
    <scope>NUCLEOTIDE SEQUENCE [LARGE SCALE GENOMIC DNA]</scope>
    <source>
        <strain evidence="10">emors.3.2</strain>
    </source>
</reference>
<dbReference type="PIRSF" id="PIRSF010252">
    <property type="entry name" value="ZapC"/>
    <property type="match status" value="1"/>
</dbReference>
<dbReference type="EMBL" id="WOBO01000004">
    <property type="protein sequence ID" value="MUK44322.1"/>
    <property type="molecule type" value="Genomic_DNA"/>
</dbReference>
<sequence>MEIFAIKLHPLIFGWHGIFPIFKREFIMLKPSDTWTWYYDNKAQSLMLDLGMDMVFCVNLPHKVLVEGAFSECKFSVDDASAYQMFVEHISYLPLSEPRKVELALNCVAAKRFHKPMLPKSWFFETQSDAGYAPEEGEVISLKNDLGEGHFIIVENYECASMCMLVDMDAFALNPTKYMAFCEPIKVMHDRMAPMQVVNSSYYAMVG</sequence>
<evidence type="ECO:0000256" key="5">
    <source>
        <dbReference type="HAMAP-Rule" id="MF_00906"/>
    </source>
</evidence>
<evidence type="ECO:0000256" key="1">
    <source>
        <dbReference type="ARBA" id="ARBA00022490"/>
    </source>
</evidence>
<comment type="function">
    <text evidence="5 6">Contributes to the efficiency of the cell division process by stabilizing the polymeric form of the cell division protein FtsZ. Acts by promoting interactions between FtsZ protofilaments and suppressing the GTPase activity of FtsZ.</text>
</comment>
<keyword evidence="3 5" id="KW-0717">Septation</keyword>
<dbReference type="Proteomes" id="UP000435323">
    <property type="component" value="Unassembled WGS sequence"/>
</dbReference>
<proteinExistence type="inferred from homology"/>
<comment type="caution">
    <text evidence="9">The sequence shown here is derived from an EMBL/GenBank/DDBJ whole genome shotgun (WGS) entry which is preliminary data.</text>
</comment>
<evidence type="ECO:0000256" key="6">
    <source>
        <dbReference type="PIRNR" id="PIRNR010252"/>
    </source>
</evidence>
<evidence type="ECO:0000256" key="2">
    <source>
        <dbReference type="ARBA" id="ARBA00022618"/>
    </source>
</evidence>
<comment type="subcellular location">
    <subcellularLocation>
        <location evidence="5 6">Cytoplasm</location>
    </subcellularLocation>
</comment>
<keyword evidence="2 5" id="KW-0132">Cell division</keyword>
<feature type="domain" description="Cell-division protein ZapC N-terminal" evidence="8">
    <location>
        <begin position="28"/>
        <end position="115"/>
    </location>
</feature>
<evidence type="ECO:0000256" key="3">
    <source>
        <dbReference type="ARBA" id="ARBA00023210"/>
    </source>
</evidence>
<evidence type="ECO:0000313" key="10">
    <source>
        <dbReference type="Proteomes" id="UP000435323"/>
    </source>
</evidence>
<evidence type="ECO:0000259" key="8">
    <source>
        <dbReference type="Pfam" id="PF21083"/>
    </source>
</evidence>
<dbReference type="GO" id="GO:0043093">
    <property type="term" value="P:FtsZ-dependent cytokinesis"/>
    <property type="evidence" value="ECO:0007669"/>
    <property type="project" value="UniProtKB-UniRule"/>
</dbReference>
<dbReference type="InterPro" id="IPR048372">
    <property type="entry name" value="ZapC_C"/>
</dbReference>
<dbReference type="AlphaFoldDB" id="A0A6N3YT33"/>
<dbReference type="GO" id="GO:0005737">
    <property type="term" value="C:cytoplasm"/>
    <property type="evidence" value="ECO:0007669"/>
    <property type="project" value="UniProtKB-SubCell"/>
</dbReference>
<dbReference type="Pfam" id="PF07126">
    <property type="entry name" value="ZapC_C"/>
    <property type="match status" value="1"/>
</dbReference>
<keyword evidence="1 5" id="KW-0963">Cytoplasm</keyword>
<dbReference type="GO" id="GO:0000917">
    <property type="term" value="P:division septum assembly"/>
    <property type="evidence" value="ECO:0007669"/>
    <property type="project" value="UniProtKB-KW"/>
</dbReference>
<name>A0A6N3YT33_ALIFS</name>
<dbReference type="HAMAP" id="MF_00906">
    <property type="entry name" value="ZapC"/>
    <property type="match status" value="1"/>
</dbReference>
<accession>A0A6N3YT33</accession>
<evidence type="ECO:0000313" key="9">
    <source>
        <dbReference type="EMBL" id="MUK44322.1"/>
    </source>
</evidence>
<keyword evidence="4 5" id="KW-0131">Cell cycle</keyword>
<dbReference type="InterPro" id="IPR048373">
    <property type="entry name" value="ZapC_N"/>
</dbReference>
<dbReference type="Pfam" id="PF21083">
    <property type="entry name" value="ZapC_N"/>
    <property type="match status" value="1"/>
</dbReference>
<dbReference type="InterPro" id="IPR009809">
    <property type="entry name" value="ZapC"/>
</dbReference>
<gene>
    <name evidence="5" type="primary">zapC</name>
    <name evidence="9" type="ORF">GNP77_02905</name>
</gene>
<protein>
    <recommendedName>
        <fullName evidence="5 6">Cell division protein ZapC</fullName>
    </recommendedName>
</protein>
<evidence type="ECO:0000259" key="7">
    <source>
        <dbReference type="Pfam" id="PF07126"/>
    </source>
</evidence>
<organism evidence="9 10">
    <name type="scientific">Aliivibrio fischeri</name>
    <name type="common">Vibrio fischeri</name>
    <dbReference type="NCBI Taxonomy" id="668"/>
    <lineage>
        <taxon>Bacteria</taxon>
        <taxon>Pseudomonadati</taxon>
        <taxon>Pseudomonadota</taxon>
        <taxon>Gammaproteobacteria</taxon>
        <taxon>Vibrionales</taxon>
        <taxon>Vibrionaceae</taxon>
        <taxon>Aliivibrio</taxon>
    </lineage>
</organism>
<feature type="domain" description="Cell-division protein ZapC C-terminal" evidence="7">
    <location>
        <begin position="116"/>
        <end position="197"/>
    </location>
</feature>